<dbReference type="Proteomes" id="UP000547973">
    <property type="component" value="Unassembled WGS sequence"/>
</dbReference>
<dbReference type="InterPro" id="IPR009839">
    <property type="entry name" value="SseB_N"/>
</dbReference>
<dbReference type="RefSeq" id="WP_062073999.1">
    <property type="nucleotide sequence ID" value="NZ_BBRC01000002.1"/>
</dbReference>
<name>A0A7Y9ZB24_9MICO</name>
<organism evidence="3 4">
    <name type="scientific">Demequina lutea</name>
    <dbReference type="NCBI Taxonomy" id="431489"/>
    <lineage>
        <taxon>Bacteria</taxon>
        <taxon>Bacillati</taxon>
        <taxon>Actinomycetota</taxon>
        <taxon>Actinomycetes</taxon>
        <taxon>Micrococcales</taxon>
        <taxon>Demequinaceae</taxon>
        <taxon>Demequina</taxon>
    </lineage>
</organism>
<comment type="caution">
    <text evidence="3">The sequence shown here is derived from an EMBL/GenBank/DDBJ whole genome shotgun (WGS) entry which is preliminary data.</text>
</comment>
<dbReference type="AlphaFoldDB" id="A0A7Y9ZB24"/>
<protein>
    <recommendedName>
        <fullName evidence="2">SseB protein N-terminal domain-containing protein</fullName>
    </recommendedName>
</protein>
<dbReference type="EMBL" id="JACBZO010000001">
    <property type="protein sequence ID" value="NYI42112.1"/>
    <property type="molecule type" value="Genomic_DNA"/>
</dbReference>
<evidence type="ECO:0000259" key="2">
    <source>
        <dbReference type="Pfam" id="PF07179"/>
    </source>
</evidence>
<gene>
    <name evidence="3" type="ORF">BKA03_002231</name>
</gene>
<evidence type="ECO:0000256" key="1">
    <source>
        <dbReference type="SAM" id="MobiDB-lite"/>
    </source>
</evidence>
<accession>A0A7Y9ZB24</accession>
<dbReference type="Pfam" id="PF07179">
    <property type="entry name" value="SseB"/>
    <property type="match status" value="1"/>
</dbReference>
<reference evidence="3 4" key="1">
    <citation type="submission" date="2020-07" db="EMBL/GenBank/DDBJ databases">
        <title>Sequencing the genomes of 1000 actinobacteria strains.</title>
        <authorList>
            <person name="Klenk H.-P."/>
        </authorList>
    </citation>
    <scope>NUCLEOTIDE SEQUENCE [LARGE SCALE GENOMIC DNA]</scope>
    <source>
        <strain evidence="3 4">DSM 19970</strain>
    </source>
</reference>
<evidence type="ECO:0000313" key="4">
    <source>
        <dbReference type="Proteomes" id="UP000547973"/>
    </source>
</evidence>
<feature type="compositionally biased region" description="Basic residues" evidence="1">
    <location>
        <begin position="1"/>
        <end position="10"/>
    </location>
</feature>
<sequence>MPRLFRRKAAHTAPETDSTPDVSADEVSADDVPVDAGDLPATEAEVAPADIDVTSDSSIVPENLDDLSKAQVVEAIIASGRQDQESVVALIETLLAAELQVPMGVDADGKPAIGAVMTEVEGVVYVAVFTSMDAAAHVRDIAPEFATMTGKEVIGTLRADLGLVVETGAGKFGLIPPMLASIRETIESREVSLSLERLANRVRSGVASIDDLVAALMEAKVVIPTPDEPKGGGGFTPVIGMVDGIPRLVVATSYEAAARSSDVAQFAMSVKGKHIFAIVKDGVGIQLNTVAGSVDFPPELCAAVIKKYSLDTKSPAATE</sequence>
<feature type="region of interest" description="Disordered" evidence="1">
    <location>
        <begin position="1"/>
        <end position="42"/>
    </location>
</feature>
<feature type="compositionally biased region" description="Acidic residues" evidence="1">
    <location>
        <begin position="23"/>
        <end position="33"/>
    </location>
</feature>
<evidence type="ECO:0000313" key="3">
    <source>
        <dbReference type="EMBL" id="NYI42112.1"/>
    </source>
</evidence>
<feature type="domain" description="SseB protein N-terminal" evidence="2">
    <location>
        <begin position="74"/>
        <end position="169"/>
    </location>
</feature>
<keyword evidence="4" id="KW-1185">Reference proteome</keyword>
<proteinExistence type="predicted"/>